<accession>A0ABQ5V1J8</accession>
<reference evidence="1" key="2">
    <citation type="submission" date="2023-01" db="EMBL/GenBank/DDBJ databases">
        <title>Draft genome sequence of Algimonas porphyrae strain NBRC 108216.</title>
        <authorList>
            <person name="Sun Q."/>
            <person name="Mori K."/>
        </authorList>
    </citation>
    <scope>NUCLEOTIDE SEQUENCE</scope>
    <source>
        <strain evidence="1">NBRC 108216</strain>
    </source>
</reference>
<proteinExistence type="predicted"/>
<gene>
    <name evidence="1" type="ORF">GCM10007854_22680</name>
</gene>
<protein>
    <submittedName>
        <fullName evidence="1">Uncharacterized protein</fullName>
    </submittedName>
</protein>
<dbReference type="Proteomes" id="UP001161390">
    <property type="component" value="Unassembled WGS sequence"/>
</dbReference>
<dbReference type="EMBL" id="BSNJ01000004">
    <property type="protein sequence ID" value="GLQ21313.1"/>
    <property type="molecule type" value="Genomic_DNA"/>
</dbReference>
<comment type="caution">
    <text evidence="1">The sequence shown here is derived from an EMBL/GenBank/DDBJ whole genome shotgun (WGS) entry which is preliminary data.</text>
</comment>
<organism evidence="1 2">
    <name type="scientific">Algimonas porphyrae</name>
    <dbReference type="NCBI Taxonomy" id="1128113"/>
    <lineage>
        <taxon>Bacteria</taxon>
        <taxon>Pseudomonadati</taxon>
        <taxon>Pseudomonadota</taxon>
        <taxon>Alphaproteobacteria</taxon>
        <taxon>Maricaulales</taxon>
        <taxon>Robiginitomaculaceae</taxon>
        <taxon>Algimonas</taxon>
    </lineage>
</organism>
<evidence type="ECO:0000313" key="1">
    <source>
        <dbReference type="EMBL" id="GLQ21313.1"/>
    </source>
</evidence>
<dbReference type="InterPro" id="IPR010258">
    <property type="entry name" value="Conjugal_tfr_TrbG/VirB9/CagX"/>
</dbReference>
<name>A0ABQ5V1J8_9PROT</name>
<evidence type="ECO:0000313" key="2">
    <source>
        <dbReference type="Proteomes" id="UP001161390"/>
    </source>
</evidence>
<keyword evidence="2" id="KW-1185">Reference proteome</keyword>
<sequence>MNHFLGGRPEAPPLFVIGHDGNSQFVNYRIKGAYHVVDRLFGAAELRLGEEDQQIVRINRITPNRAIRSSL</sequence>
<reference evidence="1" key="1">
    <citation type="journal article" date="2014" name="Int. J. Syst. Evol. Microbiol.">
        <title>Complete genome of a new Firmicutes species belonging to the dominant human colonic microbiota ('Ruminococcus bicirculans') reveals two chromosomes and a selective capacity to utilize plant glucans.</title>
        <authorList>
            <consortium name="NISC Comparative Sequencing Program"/>
            <person name="Wegmann U."/>
            <person name="Louis P."/>
            <person name="Goesmann A."/>
            <person name="Henrissat B."/>
            <person name="Duncan S.H."/>
            <person name="Flint H.J."/>
        </authorList>
    </citation>
    <scope>NUCLEOTIDE SEQUENCE</scope>
    <source>
        <strain evidence="1">NBRC 108216</strain>
    </source>
</reference>
<dbReference type="Gene3D" id="2.60.40.2500">
    <property type="match status" value="1"/>
</dbReference>
<dbReference type="Pfam" id="PF03524">
    <property type="entry name" value="CagX"/>
    <property type="match status" value="1"/>
</dbReference>
<dbReference type="InterPro" id="IPR038161">
    <property type="entry name" value="VirB9/CagX/TrbG_C_sf"/>
</dbReference>